<keyword evidence="5" id="KW-0255">Endonuclease</keyword>
<keyword evidence="6" id="KW-0378">Hydrolase</keyword>
<protein>
    <recommendedName>
        <fullName evidence="1">RNA-directed DNA polymerase</fullName>
        <ecNumber evidence="1">2.7.7.49</ecNumber>
    </recommendedName>
</protein>
<evidence type="ECO:0000259" key="10">
    <source>
        <dbReference type="Pfam" id="PF17917"/>
    </source>
</evidence>
<name>A0A438F912_VITVI</name>
<dbReference type="InterPro" id="IPR021109">
    <property type="entry name" value="Peptidase_aspartic_dom_sf"/>
</dbReference>
<dbReference type="EC" id="2.7.7.49" evidence="1"/>
<dbReference type="Pfam" id="PF17917">
    <property type="entry name" value="RT_RNaseH"/>
    <property type="match status" value="1"/>
</dbReference>
<dbReference type="InterPro" id="IPR000477">
    <property type="entry name" value="RT_dom"/>
</dbReference>
<evidence type="ECO:0000313" key="12">
    <source>
        <dbReference type="Proteomes" id="UP000288805"/>
    </source>
</evidence>
<evidence type="ECO:0000256" key="5">
    <source>
        <dbReference type="ARBA" id="ARBA00022759"/>
    </source>
</evidence>
<dbReference type="Proteomes" id="UP000288805">
    <property type="component" value="Unassembled WGS sequence"/>
</dbReference>
<dbReference type="CDD" id="cd01647">
    <property type="entry name" value="RT_LTR"/>
    <property type="match status" value="1"/>
</dbReference>
<proteinExistence type="predicted"/>
<dbReference type="InterPro" id="IPR041373">
    <property type="entry name" value="RT_RNaseH"/>
</dbReference>
<gene>
    <name evidence="11" type="primary">pol_1955</name>
    <name evidence="11" type="ORF">CK203_072449</name>
</gene>
<dbReference type="EMBL" id="QGNW01001077">
    <property type="protein sequence ID" value="RVW56441.1"/>
    <property type="molecule type" value="Genomic_DNA"/>
</dbReference>
<evidence type="ECO:0000256" key="3">
    <source>
        <dbReference type="ARBA" id="ARBA00022695"/>
    </source>
</evidence>
<dbReference type="PANTHER" id="PTHR37984">
    <property type="entry name" value="PROTEIN CBG26694"/>
    <property type="match status" value="1"/>
</dbReference>
<dbReference type="FunFam" id="3.10.20.370:FF:000001">
    <property type="entry name" value="Retrovirus-related Pol polyprotein from transposon 17.6-like protein"/>
    <property type="match status" value="1"/>
</dbReference>
<dbReference type="AlphaFoldDB" id="A0A438F912"/>
<dbReference type="Gene3D" id="3.10.20.370">
    <property type="match status" value="1"/>
</dbReference>
<dbReference type="Pfam" id="PF00078">
    <property type="entry name" value="RVT_1"/>
    <property type="match status" value="1"/>
</dbReference>
<reference evidence="11 12" key="1">
    <citation type="journal article" date="2018" name="PLoS Genet.">
        <title>Population sequencing reveals clonal diversity and ancestral inbreeding in the grapevine cultivar Chardonnay.</title>
        <authorList>
            <person name="Roach M.J."/>
            <person name="Johnson D.L."/>
            <person name="Bohlmann J."/>
            <person name="van Vuuren H.J."/>
            <person name="Jones S.J."/>
            <person name="Pretorius I.S."/>
            <person name="Schmidt S.A."/>
            <person name="Borneman A.R."/>
        </authorList>
    </citation>
    <scope>NUCLEOTIDE SEQUENCE [LARGE SCALE GENOMIC DNA]</scope>
    <source>
        <strain evidence="12">cv. Chardonnay</strain>
        <tissue evidence="11">Leaf</tissue>
    </source>
</reference>
<feature type="region of interest" description="Disordered" evidence="8">
    <location>
        <begin position="1"/>
        <end position="28"/>
    </location>
</feature>
<evidence type="ECO:0000256" key="4">
    <source>
        <dbReference type="ARBA" id="ARBA00022722"/>
    </source>
</evidence>
<feature type="domain" description="Reverse transcriptase RNase H-like" evidence="10">
    <location>
        <begin position="752"/>
        <end position="853"/>
    </location>
</feature>
<dbReference type="Gene3D" id="2.40.70.10">
    <property type="entry name" value="Acid Proteases"/>
    <property type="match status" value="1"/>
</dbReference>
<dbReference type="Gene3D" id="3.30.70.270">
    <property type="match status" value="1"/>
</dbReference>
<dbReference type="SUPFAM" id="SSF56672">
    <property type="entry name" value="DNA/RNA polymerases"/>
    <property type="match status" value="1"/>
</dbReference>
<dbReference type="GO" id="GO:0003964">
    <property type="term" value="F:RNA-directed DNA polymerase activity"/>
    <property type="evidence" value="ECO:0007669"/>
    <property type="project" value="UniProtKB-KW"/>
</dbReference>
<keyword evidence="2" id="KW-0808">Transferase</keyword>
<keyword evidence="7" id="KW-0695">RNA-directed DNA polymerase</keyword>
<evidence type="ECO:0000256" key="8">
    <source>
        <dbReference type="SAM" id="MobiDB-lite"/>
    </source>
</evidence>
<dbReference type="CDD" id="cd09274">
    <property type="entry name" value="RNase_HI_RT_Ty3"/>
    <property type="match status" value="1"/>
</dbReference>
<dbReference type="Gene3D" id="3.10.10.10">
    <property type="entry name" value="HIV Type 1 Reverse Transcriptase, subunit A, domain 1"/>
    <property type="match status" value="1"/>
</dbReference>
<keyword evidence="3" id="KW-0548">Nucleotidyltransferase</keyword>
<dbReference type="GO" id="GO:0004519">
    <property type="term" value="F:endonuclease activity"/>
    <property type="evidence" value="ECO:0007669"/>
    <property type="project" value="UniProtKB-KW"/>
</dbReference>
<dbReference type="InterPro" id="IPR050951">
    <property type="entry name" value="Retrovirus_Pol_polyprotein"/>
</dbReference>
<evidence type="ECO:0000259" key="9">
    <source>
        <dbReference type="Pfam" id="PF00078"/>
    </source>
</evidence>
<comment type="caution">
    <text evidence="11">The sequence shown here is derived from an EMBL/GenBank/DDBJ whole genome shotgun (WGS) entry which is preliminary data.</text>
</comment>
<evidence type="ECO:0000256" key="6">
    <source>
        <dbReference type="ARBA" id="ARBA00022801"/>
    </source>
</evidence>
<evidence type="ECO:0000256" key="2">
    <source>
        <dbReference type="ARBA" id="ARBA00022679"/>
    </source>
</evidence>
<dbReference type="GO" id="GO:0016787">
    <property type="term" value="F:hydrolase activity"/>
    <property type="evidence" value="ECO:0007669"/>
    <property type="project" value="UniProtKB-KW"/>
</dbReference>
<evidence type="ECO:0000256" key="7">
    <source>
        <dbReference type="ARBA" id="ARBA00022918"/>
    </source>
</evidence>
<dbReference type="InterPro" id="IPR043128">
    <property type="entry name" value="Rev_trsase/Diguanyl_cyclase"/>
</dbReference>
<sequence length="860" mass="99386">MEDTEESNSNNNKAQPPMQDQRTMRKFLNPPRTSALKNEILNFKAMEDDKFFACWERFKEMVATCPYHRFDNWMLVLYFYEGMSPPMKQLLETMCRGGFMNKNPNEAFQFPDYVAEVSRSWEEPIVKEPPRDRIVNKARASGVYTLLEAMQRHKVGDKTLEILEVLMQVKINIPLLDMIKQVSAYAKFLKDLCIVKRRIKLSKKAFLTKQFNAIIENKAMVKYKDPGELKATTITLSLVDCSINVHRGVVEDVLVQVEKFYYPVDFVVLDAKSLKNGVNYIPIILKRPFLATTNALINCRNGLMQLSFGNMTVEMNVFNLCKQLIDHDDVEDEEACLIKALVQEHTKKLMEENIDGFFSTIAKEERIEVATKWKEKCTIQSLNSVENDKESKKGEVEISKPELKPLLHGLKYVYLEENEEKPMVISVTLTEEQKIKLLKVLKENKRVIGWSILDLKGINPLICMHHIYLEENAKLVRQPQRMLNPLMQDVVRNEVLKLLDAGIIYPISDSSWVSPTQVVPNKHEIIVVKNDQGELILTRLTTSWQVCIDFRKLNPVTKKDHFPLPFLDQVLERVASHDYYFFLDGNSGYFQIAIALEDQEKTTFTCPFGTYAYRKMPFGLCNAPTTFQRCMFSIFSDMVERIMDDLIIYGKTFYDCLLNLKKVLKRCIEKDLVQNWEKCHFKATSNVVLGHIISREGIQVDLTKIELISKLPSPTIVKKDAKFIWTKACQEAFERLKSLLTTEPIARPPNWSLPFELMCDASDCAVGAILGQREDGKPYVVYYASKTLNDAQKNYITTENKLLVVVFALDKFKNYLLGTSIVIFTDHSALKYLLNKKDAKARLIKWIILLQEFNIQIKDK</sequence>
<accession>A0A438F912</accession>
<evidence type="ECO:0000256" key="1">
    <source>
        <dbReference type="ARBA" id="ARBA00012493"/>
    </source>
</evidence>
<keyword evidence="4" id="KW-0540">Nuclease</keyword>
<evidence type="ECO:0000313" key="11">
    <source>
        <dbReference type="EMBL" id="RVW56441.1"/>
    </source>
</evidence>
<organism evidence="11 12">
    <name type="scientific">Vitis vinifera</name>
    <name type="common">Grape</name>
    <dbReference type="NCBI Taxonomy" id="29760"/>
    <lineage>
        <taxon>Eukaryota</taxon>
        <taxon>Viridiplantae</taxon>
        <taxon>Streptophyta</taxon>
        <taxon>Embryophyta</taxon>
        <taxon>Tracheophyta</taxon>
        <taxon>Spermatophyta</taxon>
        <taxon>Magnoliopsida</taxon>
        <taxon>eudicotyledons</taxon>
        <taxon>Gunneridae</taxon>
        <taxon>Pentapetalae</taxon>
        <taxon>rosids</taxon>
        <taxon>Vitales</taxon>
        <taxon>Vitaceae</taxon>
        <taxon>Viteae</taxon>
        <taxon>Vitis</taxon>
    </lineage>
</organism>
<dbReference type="PANTHER" id="PTHR37984:SF5">
    <property type="entry name" value="PROTEIN NYNRIN-LIKE"/>
    <property type="match status" value="1"/>
</dbReference>
<dbReference type="InterPro" id="IPR043502">
    <property type="entry name" value="DNA/RNA_pol_sf"/>
</dbReference>
<feature type="compositionally biased region" description="Polar residues" evidence="8">
    <location>
        <begin position="7"/>
        <end position="21"/>
    </location>
</feature>
<feature type="domain" description="Reverse transcriptase" evidence="9">
    <location>
        <begin position="541"/>
        <end position="693"/>
    </location>
</feature>